<sequence>MVKNITLAVDEEVLRRVRAIAHDRGTSLNALVREHLEQLSQAKDDERRQYKEALAQLREMSARSGVSLGEGYKFTREDAYEGRLR</sequence>
<dbReference type="SUPFAM" id="SSF47598">
    <property type="entry name" value="Ribbon-helix-helix"/>
    <property type="match status" value="1"/>
</dbReference>
<evidence type="ECO:0000313" key="3">
    <source>
        <dbReference type="Proteomes" id="UP001155220"/>
    </source>
</evidence>
<reference evidence="2" key="1">
    <citation type="submission" date="2022-03" db="EMBL/GenBank/DDBJ databases">
        <title>Aurantimonas Liuensis sp. Nov., isolated from the hadal seawater of the Mariana Trench.</title>
        <authorList>
            <person name="Liu R."/>
        </authorList>
    </citation>
    <scope>NUCLEOTIDE SEQUENCE</scope>
    <source>
        <strain evidence="2">LRZ36</strain>
    </source>
</reference>
<dbReference type="InterPro" id="IPR010985">
    <property type="entry name" value="Ribbon_hlx_hlx"/>
</dbReference>
<dbReference type="EMBL" id="JALHBS010000139">
    <property type="protein sequence ID" value="MCP3057142.1"/>
    <property type="molecule type" value="Genomic_DNA"/>
</dbReference>
<dbReference type="Pfam" id="PF19891">
    <property type="entry name" value="DUF6364"/>
    <property type="match status" value="1"/>
</dbReference>
<dbReference type="AlphaFoldDB" id="A0A9X2H831"/>
<dbReference type="RefSeq" id="WP_253965920.1">
    <property type="nucleotide sequence ID" value="NZ_JALHBS010000139.1"/>
</dbReference>
<dbReference type="GO" id="GO:0006355">
    <property type="term" value="P:regulation of DNA-templated transcription"/>
    <property type="evidence" value="ECO:0007669"/>
    <property type="project" value="InterPro"/>
</dbReference>
<dbReference type="Proteomes" id="UP001155220">
    <property type="component" value="Unassembled WGS sequence"/>
</dbReference>
<name>A0A9X2H831_9HYPH</name>
<protein>
    <submittedName>
        <fullName evidence="2">DUF6364 family protein</fullName>
    </submittedName>
</protein>
<feature type="coiled-coil region" evidence="1">
    <location>
        <begin position="29"/>
        <end position="63"/>
    </location>
</feature>
<dbReference type="InterPro" id="IPR045944">
    <property type="entry name" value="DUF6364"/>
</dbReference>
<keyword evidence="3" id="KW-1185">Reference proteome</keyword>
<organism evidence="2 3">
    <name type="scientific">Aurantimonas marianensis</name>
    <dbReference type="NCBI Taxonomy" id="2920428"/>
    <lineage>
        <taxon>Bacteria</taxon>
        <taxon>Pseudomonadati</taxon>
        <taxon>Pseudomonadota</taxon>
        <taxon>Alphaproteobacteria</taxon>
        <taxon>Hyphomicrobiales</taxon>
        <taxon>Aurantimonadaceae</taxon>
        <taxon>Aurantimonas</taxon>
    </lineage>
</organism>
<evidence type="ECO:0000256" key="1">
    <source>
        <dbReference type="SAM" id="Coils"/>
    </source>
</evidence>
<proteinExistence type="predicted"/>
<keyword evidence="1" id="KW-0175">Coiled coil</keyword>
<comment type="caution">
    <text evidence="2">The sequence shown here is derived from an EMBL/GenBank/DDBJ whole genome shotgun (WGS) entry which is preliminary data.</text>
</comment>
<accession>A0A9X2H831</accession>
<evidence type="ECO:0000313" key="2">
    <source>
        <dbReference type="EMBL" id="MCP3057142.1"/>
    </source>
</evidence>
<gene>
    <name evidence="2" type="ORF">MJ956_18670</name>
</gene>